<evidence type="ECO:0000256" key="4">
    <source>
        <dbReference type="ARBA" id="ARBA00022490"/>
    </source>
</evidence>
<dbReference type="HAMAP" id="MF_01114">
    <property type="entry name" value="RecX"/>
    <property type="match status" value="1"/>
</dbReference>
<feature type="region of interest" description="Disordered" evidence="6">
    <location>
        <begin position="1"/>
        <end position="25"/>
    </location>
</feature>
<name>A0A1P8U9V3_9MICO</name>
<comment type="subcellular location">
    <subcellularLocation>
        <location evidence="1 5">Cytoplasm</location>
    </subcellularLocation>
</comment>
<keyword evidence="9" id="KW-1185">Reference proteome</keyword>
<evidence type="ECO:0000313" key="8">
    <source>
        <dbReference type="EMBL" id="APZ34846.1"/>
    </source>
</evidence>
<evidence type="ECO:0000256" key="1">
    <source>
        <dbReference type="ARBA" id="ARBA00004496"/>
    </source>
</evidence>
<comment type="function">
    <text evidence="5">Modulates RecA activity.</text>
</comment>
<dbReference type="PANTHER" id="PTHR33602">
    <property type="entry name" value="REGULATORY PROTEIN RECX FAMILY PROTEIN"/>
    <property type="match status" value="1"/>
</dbReference>
<dbReference type="AlphaFoldDB" id="A0A1P8U9V3"/>
<dbReference type="Proteomes" id="UP000187185">
    <property type="component" value="Chromosome"/>
</dbReference>
<evidence type="ECO:0000256" key="5">
    <source>
        <dbReference type="HAMAP-Rule" id="MF_01114"/>
    </source>
</evidence>
<accession>A0A1P8U9V3</accession>
<dbReference type="Gene3D" id="1.10.10.10">
    <property type="entry name" value="Winged helix-like DNA-binding domain superfamily/Winged helix DNA-binding domain"/>
    <property type="match status" value="1"/>
</dbReference>
<proteinExistence type="inferred from homology"/>
<evidence type="ECO:0000256" key="2">
    <source>
        <dbReference type="ARBA" id="ARBA00009695"/>
    </source>
</evidence>
<sequence length="213" mass="23376">MPGEEHLAPVTPLFGGRAHAAPAEPAEALGDTWHTTWTEPVADQPLAPDEVDAAADAESALVKRLRTRSLSEREARAFLRERELSVDAVEGIIEGMRRHGYVDDARLAEQLIDAGTTRKGQGRRAISQALAQRGIPRDIVDAALEALPDDDADRALEYARQKARTMRDLDRDVALRRLSGQLARRGYGAQALDAARRALDELSRPARSGVRFE</sequence>
<gene>
    <name evidence="5" type="primary">recX</name>
    <name evidence="8" type="ORF">BOH66_11765</name>
</gene>
<comment type="similarity">
    <text evidence="2 5">Belongs to the RecX family.</text>
</comment>
<dbReference type="Pfam" id="PF02631">
    <property type="entry name" value="RecX_HTH2"/>
    <property type="match status" value="1"/>
</dbReference>
<organism evidence="8 9">
    <name type="scientific">Microbacterium aurum</name>
    <dbReference type="NCBI Taxonomy" id="36805"/>
    <lineage>
        <taxon>Bacteria</taxon>
        <taxon>Bacillati</taxon>
        <taxon>Actinomycetota</taxon>
        <taxon>Actinomycetes</taxon>
        <taxon>Micrococcales</taxon>
        <taxon>Microbacteriaceae</taxon>
        <taxon>Microbacterium</taxon>
    </lineage>
</organism>
<dbReference type="GO" id="GO:0005737">
    <property type="term" value="C:cytoplasm"/>
    <property type="evidence" value="ECO:0007669"/>
    <property type="project" value="UniProtKB-SubCell"/>
</dbReference>
<keyword evidence="4 5" id="KW-0963">Cytoplasm</keyword>
<dbReference type="InterPro" id="IPR036388">
    <property type="entry name" value="WH-like_DNA-bd_sf"/>
</dbReference>
<dbReference type="STRING" id="36805.BOH66_11765"/>
<evidence type="ECO:0000256" key="6">
    <source>
        <dbReference type="SAM" id="MobiDB-lite"/>
    </source>
</evidence>
<evidence type="ECO:0000256" key="3">
    <source>
        <dbReference type="ARBA" id="ARBA00018111"/>
    </source>
</evidence>
<dbReference type="GO" id="GO:0006282">
    <property type="term" value="P:regulation of DNA repair"/>
    <property type="evidence" value="ECO:0007669"/>
    <property type="project" value="UniProtKB-UniRule"/>
</dbReference>
<dbReference type="InterPro" id="IPR053924">
    <property type="entry name" value="RecX_HTH_2nd"/>
</dbReference>
<reference evidence="8 9" key="1">
    <citation type="submission" date="2016-12" db="EMBL/GenBank/DDBJ databases">
        <title>Complete genome sequence of Microbacterium aurum KACC 15219.</title>
        <authorList>
            <person name="Jung Y."/>
            <person name="Shin J.-H."/>
            <person name="Lee Y.-J."/>
            <person name="Yi H."/>
            <person name="Bahn Y.-S."/>
            <person name="Kim J.F."/>
            <person name="Lee D.-W."/>
        </authorList>
    </citation>
    <scope>NUCLEOTIDE SEQUENCE [LARGE SCALE GENOMIC DNA]</scope>
    <source>
        <strain evidence="8 9">KACC 15219</strain>
    </source>
</reference>
<evidence type="ECO:0000259" key="7">
    <source>
        <dbReference type="Pfam" id="PF02631"/>
    </source>
</evidence>
<evidence type="ECO:0000313" key="9">
    <source>
        <dbReference type="Proteomes" id="UP000187185"/>
    </source>
</evidence>
<dbReference type="KEGG" id="maur:BOH66_11765"/>
<protein>
    <recommendedName>
        <fullName evidence="3 5">Regulatory protein RecX</fullName>
    </recommendedName>
</protein>
<dbReference type="OrthoDB" id="5244465at2"/>
<dbReference type="PANTHER" id="PTHR33602:SF1">
    <property type="entry name" value="REGULATORY PROTEIN RECX FAMILY PROTEIN"/>
    <property type="match status" value="1"/>
</dbReference>
<dbReference type="EMBL" id="CP018762">
    <property type="protein sequence ID" value="APZ34846.1"/>
    <property type="molecule type" value="Genomic_DNA"/>
</dbReference>
<dbReference type="InterPro" id="IPR003783">
    <property type="entry name" value="Regulatory_RecX"/>
</dbReference>
<feature type="domain" description="RecX second three-helical" evidence="7">
    <location>
        <begin position="103"/>
        <end position="144"/>
    </location>
</feature>